<name>A0A914R6B1_PAREQ</name>
<keyword evidence="1" id="KW-1185">Reference proteome</keyword>
<sequence>MRVSSVPPLDDPCSKERSNCIISIIFSDNRVPQQEQISKVLFLQPFPVIVEFDFVHSVSVASQWRSATGKLRALAGHYIHESRIAIGNDTPGTFFAKNGAIEYAITVRTLGIASLYRVSSTLEALELDS</sequence>
<evidence type="ECO:0000313" key="1">
    <source>
        <dbReference type="Proteomes" id="UP000887564"/>
    </source>
</evidence>
<dbReference type="Proteomes" id="UP000887564">
    <property type="component" value="Unplaced"/>
</dbReference>
<accession>A0A914R6B1</accession>
<evidence type="ECO:0000313" key="2">
    <source>
        <dbReference type="WBParaSite" id="PEQ_0000180301-mRNA-1"/>
    </source>
</evidence>
<reference evidence="2" key="1">
    <citation type="submission" date="2022-11" db="UniProtKB">
        <authorList>
            <consortium name="WormBaseParasite"/>
        </authorList>
    </citation>
    <scope>IDENTIFICATION</scope>
</reference>
<dbReference type="AlphaFoldDB" id="A0A914R6B1"/>
<dbReference type="WBParaSite" id="PEQ_0000180301-mRNA-1">
    <property type="protein sequence ID" value="PEQ_0000180301-mRNA-1"/>
    <property type="gene ID" value="PEQ_0000180301"/>
</dbReference>
<proteinExistence type="predicted"/>
<protein>
    <submittedName>
        <fullName evidence="2">Uncharacterized protein</fullName>
    </submittedName>
</protein>
<organism evidence="1 2">
    <name type="scientific">Parascaris equorum</name>
    <name type="common">Equine roundworm</name>
    <dbReference type="NCBI Taxonomy" id="6256"/>
    <lineage>
        <taxon>Eukaryota</taxon>
        <taxon>Metazoa</taxon>
        <taxon>Ecdysozoa</taxon>
        <taxon>Nematoda</taxon>
        <taxon>Chromadorea</taxon>
        <taxon>Rhabditida</taxon>
        <taxon>Spirurina</taxon>
        <taxon>Ascaridomorpha</taxon>
        <taxon>Ascaridoidea</taxon>
        <taxon>Ascarididae</taxon>
        <taxon>Parascaris</taxon>
    </lineage>
</organism>